<dbReference type="Proteomes" id="UP000597444">
    <property type="component" value="Unassembled WGS sequence"/>
</dbReference>
<evidence type="ECO:0000313" key="1">
    <source>
        <dbReference type="EMBL" id="GHO91622.1"/>
    </source>
</evidence>
<dbReference type="AlphaFoldDB" id="A0A8J3N1T6"/>
<reference evidence="1" key="1">
    <citation type="submission" date="2020-10" db="EMBL/GenBank/DDBJ databases">
        <title>Taxonomic study of unclassified bacteria belonging to the class Ktedonobacteria.</title>
        <authorList>
            <person name="Yabe S."/>
            <person name="Wang C.M."/>
            <person name="Zheng Y."/>
            <person name="Sakai Y."/>
            <person name="Cavaletti L."/>
            <person name="Monciardini P."/>
            <person name="Donadio S."/>
        </authorList>
    </citation>
    <scope>NUCLEOTIDE SEQUENCE</scope>
    <source>
        <strain evidence="1">ID150040</strain>
    </source>
</reference>
<sequence>MAKLEISVTPPSGKITLNDAKRYANLGVDRLILLLRRRFGEADLKEFVSQPGETVLRHF</sequence>
<organism evidence="1 2">
    <name type="scientific">Reticulibacter mediterranei</name>
    <dbReference type="NCBI Taxonomy" id="2778369"/>
    <lineage>
        <taxon>Bacteria</taxon>
        <taxon>Bacillati</taxon>
        <taxon>Chloroflexota</taxon>
        <taxon>Ktedonobacteria</taxon>
        <taxon>Ktedonobacterales</taxon>
        <taxon>Reticulibacteraceae</taxon>
        <taxon>Reticulibacter</taxon>
    </lineage>
</organism>
<accession>A0A8J3N1T6</accession>
<name>A0A8J3N1T6_9CHLR</name>
<gene>
    <name evidence="1" type="ORF">KSF_016700</name>
</gene>
<protein>
    <submittedName>
        <fullName evidence="1">Uncharacterized protein</fullName>
    </submittedName>
</protein>
<dbReference type="EMBL" id="BNJK01000001">
    <property type="protein sequence ID" value="GHO91622.1"/>
    <property type="molecule type" value="Genomic_DNA"/>
</dbReference>
<evidence type="ECO:0000313" key="2">
    <source>
        <dbReference type="Proteomes" id="UP000597444"/>
    </source>
</evidence>
<keyword evidence="2" id="KW-1185">Reference proteome</keyword>
<proteinExistence type="predicted"/>
<comment type="caution">
    <text evidence="1">The sequence shown here is derived from an EMBL/GenBank/DDBJ whole genome shotgun (WGS) entry which is preliminary data.</text>
</comment>